<dbReference type="Proteomes" id="UP000464787">
    <property type="component" value="Chromosome"/>
</dbReference>
<dbReference type="RefSeq" id="WP_160553701.1">
    <property type="nucleotide sequence ID" value="NZ_CP047650.1"/>
</dbReference>
<dbReference type="PIRSF" id="PIRSF035875">
    <property type="entry name" value="RNase_BN"/>
    <property type="match status" value="1"/>
</dbReference>
<comment type="subcellular location">
    <subcellularLocation>
        <location evidence="1">Cell membrane</location>
        <topology evidence="1">Multi-pass membrane protein</topology>
    </subcellularLocation>
</comment>
<dbReference type="GO" id="GO:0005886">
    <property type="term" value="C:plasma membrane"/>
    <property type="evidence" value="ECO:0007669"/>
    <property type="project" value="UniProtKB-SubCell"/>
</dbReference>
<sequence>MNRYLLRLRRLRQTLMAAPALGVLLRALQNYVRHQSANQAGSLAFSSVLAMFPLLILVSAAAGYIGDPGEAASLAYRVLDYAPPLVREALKPVIRQVLEQRNQALLTIGLLVTLWTASSGMQAVRSALNRSYGVKRGLPFWKARLKVTLFTTVVGLGVIATFSSVIVAPYVWRLLEANMGVGEETPWLRDTVRYGGAFLTLSALYALMYAWLPDVHQRLRTVIPGALIGAALWVVAAATLSYTLRSAGKLAMVYGSFAGVVATLVFLYASASTLIYGAEVNAVLGEKPAADVPAQAATEA</sequence>
<evidence type="ECO:0000256" key="4">
    <source>
        <dbReference type="ARBA" id="ARBA00022989"/>
    </source>
</evidence>
<evidence type="ECO:0000256" key="1">
    <source>
        <dbReference type="ARBA" id="ARBA00004651"/>
    </source>
</evidence>
<reference evidence="7 8" key="1">
    <citation type="submission" date="2020-01" db="EMBL/GenBank/DDBJ databases">
        <title>Genome sequencing of strain KACC 21265.</title>
        <authorList>
            <person name="Heo J."/>
            <person name="Kim S.-J."/>
            <person name="Kim J.-S."/>
            <person name="Hong S.-B."/>
            <person name="Kwon S.-W."/>
        </authorList>
    </citation>
    <scope>NUCLEOTIDE SEQUENCE [LARGE SCALE GENOMIC DNA]</scope>
    <source>
        <strain evidence="7 8">KACC 21265</strain>
    </source>
</reference>
<keyword evidence="2" id="KW-1003">Cell membrane</keyword>
<keyword evidence="8" id="KW-1185">Reference proteome</keyword>
<keyword evidence="4 6" id="KW-1133">Transmembrane helix</keyword>
<dbReference type="Pfam" id="PF03631">
    <property type="entry name" value="Virul_fac_BrkB"/>
    <property type="match status" value="1"/>
</dbReference>
<dbReference type="AlphaFoldDB" id="A0A857J790"/>
<dbReference type="InterPro" id="IPR017039">
    <property type="entry name" value="Virul_fac_BrkB"/>
</dbReference>
<name>A0A857J790_9BURK</name>
<dbReference type="PANTHER" id="PTHR30213">
    <property type="entry name" value="INNER MEMBRANE PROTEIN YHJD"/>
    <property type="match status" value="1"/>
</dbReference>
<feature type="transmembrane region" description="Helical" evidence="6">
    <location>
        <begin position="145"/>
        <end position="172"/>
    </location>
</feature>
<feature type="transmembrane region" description="Helical" evidence="6">
    <location>
        <begin position="224"/>
        <end position="244"/>
    </location>
</feature>
<feature type="transmembrane region" description="Helical" evidence="6">
    <location>
        <begin position="192"/>
        <end position="212"/>
    </location>
</feature>
<feature type="transmembrane region" description="Helical" evidence="6">
    <location>
        <begin position="43"/>
        <end position="65"/>
    </location>
</feature>
<evidence type="ECO:0000256" key="5">
    <source>
        <dbReference type="ARBA" id="ARBA00023136"/>
    </source>
</evidence>
<gene>
    <name evidence="7" type="ORF">GT347_19035</name>
</gene>
<evidence type="ECO:0000256" key="3">
    <source>
        <dbReference type="ARBA" id="ARBA00022692"/>
    </source>
</evidence>
<proteinExistence type="predicted"/>
<keyword evidence="5 6" id="KW-0472">Membrane</keyword>
<organism evidence="7 8">
    <name type="scientific">Xylophilus rhododendri</name>
    <dbReference type="NCBI Taxonomy" id="2697032"/>
    <lineage>
        <taxon>Bacteria</taxon>
        <taxon>Pseudomonadati</taxon>
        <taxon>Pseudomonadota</taxon>
        <taxon>Betaproteobacteria</taxon>
        <taxon>Burkholderiales</taxon>
        <taxon>Xylophilus</taxon>
    </lineage>
</organism>
<feature type="transmembrane region" description="Helical" evidence="6">
    <location>
        <begin position="104"/>
        <end position="124"/>
    </location>
</feature>
<evidence type="ECO:0000313" key="8">
    <source>
        <dbReference type="Proteomes" id="UP000464787"/>
    </source>
</evidence>
<evidence type="ECO:0000256" key="6">
    <source>
        <dbReference type="SAM" id="Phobius"/>
    </source>
</evidence>
<dbReference type="PANTHER" id="PTHR30213:SF0">
    <property type="entry name" value="UPF0761 MEMBRANE PROTEIN YIHY"/>
    <property type="match status" value="1"/>
</dbReference>
<dbReference type="NCBIfam" id="TIGR00765">
    <property type="entry name" value="yihY_not_rbn"/>
    <property type="match status" value="1"/>
</dbReference>
<feature type="transmembrane region" description="Helical" evidence="6">
    <location>
        <begin position="250"/>
        <end position="269"/>
    </location>
</feature>
<keyword evidence="3 6" id="KW-0812">Transmembrane</keyword>
<evidence type="ECO:0000313" key="7">
    <source>
        <dbReference type="EMBL" id="QHI99890.1"/>
    </source>
</evidence>
<protein>
    <submittedName>
        <fullName evidence="7">YihY family inner membrane protein</fullName>
    </submittedName>
</protein>
<evidence type="ECO:0000256" key="2">
    <source>
        <dbReference type="ARBA" id="ARBA00022475"/>
    </source>
</evidence>
<accession>A0A857J790</accession>
<dbReference type="KEGG" id="xyk:GT347_19035"/>
<dbReference type="EMBL" id="CP047650">
    <property type="protein sequence ID" value="QHI99890.1"/>
    <property type="molecule type" value="Genomic_DNA"/>
</dbReference>